<dbReference type="InterPro" id="IPR038289">
    <property type="entry name" value="DVA-1_sf"/>
</dbReference>
<feature type="region of interest" description="Disordered" evidence="2">
    <location>
        <begin position="25"/>
        <end position="44"/>
    </location>
</feature>
<keyword evidence="1" id="KW-0175">Coiled coil</keyword>
<dbReference type="AlphaFoldDB" id="A0A383BLI9"/>
<evidence type="ECO:0000256" key="2">
    <source>
        <dbReference type="SAM" id="MobiDB-lite"/>
    </source>
</evidence>
<feature type="non-terminal residue" evidence="3">
    <location>
        <position position="199"/>
    </location>
</feature>
<proteinExistence type="predicted"/>
<dbReference type="EMBL" id="UINC01201634">
    <property type="protein sequence ID" value="SVE21066.1"/>
    <property type="molecule type" value="Genomic_DNA"/>
</dbReference>
<sequence length="199" mass="22030">MFRKLNLLTFLMVILTLSSLAQASGLRGHRRGPASKGVEARTHTKRHPLELTSEQRQAIDSKVKEMREAEANYSEIKSTINQMLKAFGVEPLESRRGHKRGGFFAQLTEEQKLQIDGEVKEMREAGASRQEIRQQINAMLVELGIEVPAKNGKDRGQQLSSEQKAMVKQLLAKGTSPSKIRQALTELAIIDSAVAAAPS</sequence>
<evidence type="ECO:0000256" key="1">
    <source>
        <dbReference type="SAM" id="Coils"/>
    </source>
</evidence>
<name>A0A383BLI9_9ZZZZ</name>
<organism evidence="3">
    <name type="scientific">marine metagenome</name>
    <dbReference type="NCBI Taxonomy" id="408172"/>
    <lineage>
        <taxon>unclassified sequences</taxon>
        <taxon>metagenomes</taxon>
        <taxon>ecological metagenomes</taxon>
    </lineage>
</organism>
<accession>A0A383BLI9</accession>
<gene>
    <name evidence="3" type="ORF">METZ01_LOCUS473920</name>
</gene>
<evidence type="ECO:0000313" key="3">
    <source>
        <dbReference type="EMBL" id="SVE21066.1"/>
    </source>
</evidence>
<reference evidence="3" key="1">
    <citation type="submission" date="2018-05" db="EMBL/GenBank/DDBJ databases">
        <authorList>
            <person name="Lanie J.A."/>
            <person name="Ng W.-L."/>
            <person name="Kazmierczak K.M."/>
            <person name="Andrzejewski T.M."/>
            <person name="Davidsen T.M."/>
            <person name="Wayne K.J."/>
            <person name="Tettelin H."/>
            <person name="Glass J.I."/>
            <person name="Rusch D."/>
            <person name="Podicherti R."/>
            <person name="Tsui H.-C.T."/>
            <person name="Winkler M.E."/>
        </authorList>
    </citation>
    <scope>NUCLEOTIDE SEQUENCE</scope>
</reference>
<dbReference type="Gene3D" id="1.10.533.30">
    <property type="entry name" value="Nematode polyprotein allergen ABA-1"/>
    <property type="match status" value="1"/>
</dbReference>
<protein>
    <submittedName>
        <fullName evidence="3">Uncharacterized protein</fullName>
    </submittedName>
</protein>
<feature type="coiled-coil region" evidence="1">
    <location>
        <begin position="59"/>
        <end position="86"/>
    </location>
</feature>